<evidence type="ECO:0000313" key="2">
    <source>
        <dbReference type="Proteomes" id="UP000814140"/>
    </source>
</evidence>
<comment type="caution">
    <text evidence="1">The sequence shown here is derived from an EMBL/GenBank/DDBJ whole genome shotgun (WGS) entry which is preliminary data.</text>
</comment>
<dbReference type="EMBL" id="MU277210">
    <property type="protein sequence ID" value="KAI0061814.1"/>
    <property type="molecule type" value="Genomic_DNA"/>
</dbReference>
<reference evidence="1" key="2">
    <citation type="journal article" date="2022" name="New Phytol.">
        <title>Evolutionary transition to the ectomycorrhizal habit in the genomes of a hyperdiverse lineage of mushroom-forming fungi.</title>
        <authorList>
            <person name="Looney B."/>
            <person name="Miyauchi S."/>
            <person name="Morin E."/>
            <person name="Drula E."/>
            <person name="Courty P.E."/>
            <person name="Kohler A."/>
            <person name="Kuo A."/>
            <person name="LaButti K."/>
            <person name="Pangilinan J."/>
            <person name="Lipzen A."/>
            <person name="Riley R."/>
            <person name="Andreopoulos W."/>
            <person name="He G."/>
            <person name="Johnson J."/>
            <person name="Nolan M."/>
            <person name="Tritt A."/>
            <person name="Barry K.W."/>
            <person name="Grigoriev I.V."/>
            <person name="Nagy L.G."/>
            <person name="Hibbett D."/>
            <person name="Henrissat B."/>
            <person name="Matheny P.B."/>
            <person name="Labbe J."/>
            <person name="Martin F.M."/>
        </authorList>
    </citation>
    <scope>NUCLEOTIDE SEQUENCE</scope>
    <source>
        <strain evidence="1">HHB10654</strain>
    </source>
</reference>
<keyword evidence="2" id="KW-1185">Reference proteome</keyword>
<reference evidence="1" key="1">
    <citation type="submission" date="2021-03" db="EMBL/GenBank/DDBJ databases">
        <authorList>
            <consortium name="DOE Joint Genome Institute"/>
            <person name="Ahrendt S."/>
            <person name="Looney B.P."/>
            <person name="Miyauchi S."/>
            <person name="Morin E."/>
            <person name="Drula E."/>
            <person name="Courty P.E."/>
            <person name="Chicoki N."/>
            <person name="Fauchery L."/>
            <person name="Kohler A."/>
            <person name="Kuo A."/>
            <person name="Labutti K."/>
            <person name="Pangilinan J."/>
            <person name="Lipzen A."/>
            <person name="Riley R."/>
            <person name="Andreopoulos W."/>
            <person name="He G."/>
            <person name="Johnson J."/>
            <person name="Barry K.W."/>
            <person name="Grigoriev I.V."/>
            <person name="Nagy L."/>
            <person name="Hibbett D."/>
            <person name="Henrissat B."/>
            <person name="Matheny P.B."/>
            <person name="Labbe J."/>
            <person name="Martin F."/>
        </authorList>
    </citation>
    <scope>NUCLEOTIDE SEQUENCE</scope>
    <source>
        <strain evidence="1">HHB10654</strain>
    </source>
</reference>
<gene>
    <name evidence="1" type="ORF">BV25DRAFT_707457</name>
</gene>
<name>A0ACB8SZI1_9AGAM</name>
<dbReference type="Proteomes" id="UP000814140">
    <property type="component" value="Unassembled WGS sequence"/>
</dbReference>
<evidence type="ECO:0000313" key="1">
    <source>
        <dbReference type="EMBL" id="KAI0061814.1"/>
    </source>
</evidence>
<proteinExistence type="predicted"/>
<protein>
    <submittedName>
        <fullName evidence="1">Uncharacterized protein</fullName>
    </submittedName>
</protein>
<accession>A0ACB8SZI1</accession>
<sequence length="239" mass="26348">MLDATTHRPQCTAMSLPNELLLIIFSICVTSSASHPSPEVPQATDLGTSPKALALSHVCHRWRSIITSTPTFWTRVEVFPAPKYVHMVPSCVKYSRSLPLDIIIRPPSGVSSSDHGNDLAQHKNKENVLSSSSVSANTVTDIDSPKFKKRRRCLRDTLAFLSPHVSRWSSFSLVAEHASLVSYVVSHLAKLPSAPILRTLALSLKHEDRVLVQPFHLHVPFHGNAPQLETILLDAVGFD</sequence>
<organism evidence="1 2">
    <name type="scientific">Artomyces pyxidatus</name>
    <dbReference type="NCBI Taxonomy" id="48021"/>
    <lineage>
        <taxon>Eukaryota</taxon>
        <taxon>Fungi</taxon>
        <taxon>Dikarya</taxon>
        <taxon>Basidiomycota</taxon>
        <taxon>Agaricomycotina</taxon>
        <taxon>Agaricomycetes</taxon>
        <taxon>Russulales</taxon>
        <taxon>Auriscalpiaceae</taxon>
        <taxon>Artomyces</taxon>
    </lineage>
</organism>